<reference evidence="1 2" key="1">
    <citation type="journal article" date="2018" name="IMA Fungus">
        <title>IMA Genome-F 9: Draft genome sequence of Annulohypoxylon stygium, Aspergillus mulundensis, Berkeleyomyces basicola (syn. Thielaviopsis basicola), Ceratocystis smalleyi, two Cercospora beticola strains, Coleophoma cylindrospora, Fusarium fracticaudum, Phialophora cf. hyalina, and Morchella septimelata.</title>
        <authorList>
            <person name="Wingfield B.D."/>
            <person name="Bills G.F."/>
            <person name="Dong Y."/>
            <person name="Huang W."/>
            <person name="Nel W.J."/>
            <person name="Swalarsk-Parry B.S."/>
            <person name="Vaghefi N."/>
            <person name="Wilken P.M."/>
            <person name="An Z."/>
            <person name="de Beer Z.W."/>
            <person name="De Vos L."/>
            <person name="Chen L."/>
            <person name="Duong T.A."/>
            <person name="Gao Y."/>
            <person name="Hammerbacher A."/>
            <person name="Kikkert J.R."/>
            <person name="Li Y."/>
            <person name="Li H."/>
            <person name="Li K."/>
            <person name="Li Q."/>
            <person name="Liu X."/>
            <person name="Ma X."/>
            <person name="Naidoo K."/>
            <person name="Pethybridge S.J."/>
            <person name="Sun J."/>
            <person name="Steenkamp E.T."/>
            <person name="van der Nest M.A."/>
            <person name="van Wyk S."/>
            <person name="Wingfield M.J."/>
            <person name="Xiong C."/>
            <person name="Yue Q."/>
            <person name="Zhang X."/>
        </authorList>
    </citation>
    <scope>NUCLEOTIDE SEQUENCE [LARGE SCALE GENOMIC DNA]</scope>
    <source>
        <strain evidence="1 2">BP6252</strain>
    </source>
</reference>
<sequence>MAPRNTNKCSQCVENRDSQNIYCDDHRCKYVKPSGMVCQERKKRAAVGCDHHISTCKAFSCDNKWLLVERDPYKFCDTHTCAISSCYDRAVSVHSENSERTRDDLCTTHSNTICETDSCLEVKNEQGQHCQDHTCIVSQCLKRKVADDRPFCEDHNVCQIENCKFQKSFINDCENICGEDCRPLCDRESDQKTPKASDYCNLHTCSFKHCRNEAQLDSNRPFCKTHECHSPECTEHVLPENDYCKEQVINGAQANGAFPQANLQDMTNWVENGTVPVTLDTTHLVDDDVDANAQICAWPLRPF</sequence>
<proteinExistence type="predicted"/>
<dbReference type="EMBL" id="PDLM01000004">
    <property type="protein sequence ID" value="RDW79829.1"/>
    <property type="molecule type" value="Genomic_DNA"/>
</dbReference>
<dbReference type="Proteomes" id="UP000256645">
    <property type="component" value="Unassembled WGS sequence"/>
</dbReference>
<dbReference type="OrthoDB" id="10403548at2759"/>
<keyword evidence="2" id="KW-1185">Reference proteome</keyword>
<comment type="caution">
    <text evidence="1">The sequence shown here is derived from an EMBL/GenBank/DDBJ whole genome shotgun (WGS) entry which is preliminary data.</text>
</comment>
<evidence type="ECO:0000313" key="2">
    <source>
        <dbReference type="Proteomes" id="UP000256645"/>
    </source>
</evidence>
<dbReference type="AlphaFoldDB" id="A0A3D8S0K9"/>
<gene>
    <name evidence="1" type="ORF">BP6252_04467</name>
</gene>
<name>A0A3D8S0K9_9HELO</name>
<accession>A0A3D8S0K9</accession>
<evidence type="ECO:0000313" key="1">
    <source>
        <dbReference type="EMBL" id="RDW79829.1"/>
    </source>
</evidence>
<organism evidence="1 2">
    <name type="scientific">Coleophoma cylindrospora</name>
    <dbReference type="NCBI Taxonomy" id="1849047"/>
    <lineage>
        <taxon>Eukaryota</taxon>
        <taxon>Fungi</taxon>
        <taxon>Dikarya</taxon>
        <taxon>Ascomycota</taxon>
        <taxon>Pezizomycotina</taxon>
        <taxon>Leotiomycetes</taxon>
        <taxon>Helotiales</taxon>
        <taxon>Dermateaceae</taxon>
        <taxon>Coleophoma</taxon>
    </lineage>
</organism>
<protein>
    <submittedName>
        <fullName evidence="1">Uncharacterized protein</fullName>
    </submittedName>
</protein>